<feature type="region of interest" description="Disordered" evidence="2">
    <location>
        <begin position="223"/>
        <end position="242"/>
    </location>
</feature>
<dbReference type="InterPro" id="IPR035979">
    <property type="entry name" value="RBD_domain_sf"/>
</dbReference>
<evidence type="ECO:0000313" key="5">
    <source>
        <dbReference type="Proteomes" id="UP000197138"/>
    </source>
</evidence>
<dbReference type="Gene3D" id="3.30.70.330">
    <property type="match status" value="1"/>
</dbReference>
<sequence>MGSMDQGDDLTFKVNFTGEGAARLRETVKEKLKEFMGDYTDDTLVEYVVVLLRNGRRKDEARNELDVFLGDDSDSFVSWLWDHLSTSLHLYVQPEETDEHDVTEPKLSSDDLAGRNDSGHLNSEIDTGKSGNLLRSRHNRDWRGLIRDTADPPPLLSSEIEKVHSEEKSHQRASRVKRPVSPRHQSKRKRSRSDERHQVKREAAHQVIDAPRRLLQFAVRDAVATSRPDSTTESSLKRLRSVVSTSNEDSSLVDRPPRVRSVALVPNSMATVIKAVAEAAEDVRKVKSSKSVFDRLSRGGDVAEPEFIERREDAIEDEEYGDAEQFIDETQSTYLGGRRQFDGDMTMMESDSMLASDYVSDYERYEETDVRAHDNVSHGDALGGDDEILLKMHHNAAHNGSDGMRFRWNEEDEPPVTKNTSRKMVNIPGSVSTRKPRPPYQAPSEIPAHQVQKPLQQNFTAANKSDVQVMRDNGGPVRVSNGDVKSVFDSQRANQPTSGVSARSMEDADSRTIFVNNVHIAATKDSLSQHVSKFGEVLKVIINTDAATGQPIGSAIIEFGRKESADSALSLDGTSFMSRILKVMKRSSPALQKPAPATAMTWPRAVWGSPYARFPRAPFPRGMPSAFRARPLMRGGARSLQWKRDAQPNSAEASTSASASSSTFNATHSFTARRFTYVRTEAKPEGNVGASAT</sequence>
<feature type="domain" description="RRM" evidence="3">
    <location>
        <begin position="511"/>
        <end position="588"/>
    </location>
</feature>
<dbReference type="FunFam" id="1.20.1390.10:FF:000005">
    <property type="entry name" value="RNA binding (RRM/RBD/RNP motifs) family protein"/>
    <property type="match status" value="1"/>
</dbReference>
<dbReference type="InterPro" id="IPR040366">
    <property type="entry name" value="Nab2/ZC3H14"/>
</dbReference>
<dbReference type="InterPro" id="IPR000504">
    <property type="entry name" value="RRM_dom"/>
</dbReference>
<organism evidence="4 5">
    <name type="scientific">Punica granatum</name>
    <name type="common">Pomegranate</name>
    <dbReference type="NCBI Taxonomy" id="22663"/>
    <lineage>
        <taxon>Eukaryota</taxon>
        <taxon>Viridiplantae</taxon>
        <taxon>Streptophyta</taxon>
        <taxon>Embryophyta</taxon>
        <taxon>Tracheophyta</taxon>
        <taxon>Spermatophyta</taxon>
        <taxon>Magnoliopsida</taxon>
        <taxon>eudicotyledons</taxon>
        <taxon>Gunneridae</taxon>
        <taxon>Pentapetalae</taxon>
        <taxon>rosids</taxon>
        <taxon>malvids</taxon>
        <taxon>Myrtales</taxon>
        <taxon>Lythraceae</taxon>
        <taxon>Punica</taxon>
    </lineage>
</organism>
<dbReference type="GO" id="GO:0005634">
    <property type="term" value="C:nucleus"/>
    <property type="evidence" value="ECO:0007669"/>
    <property type="project" value="TreeGrafter"/>
</dbReference>
<protein>
    <recommendedName>
        <fullName evidence="3">RRM domain-containing protein</fullName>
    </recommendedName>
</protein>
<dbReference type="GO" id="GO:0005737">
    <property type="term" value="C:cytoplasm"/>
    <property type="evidence" value="ECO:0007669"/>
    <property type="project" value="TreeGrafter"/>
</dbReference>
<dbReference type="InterPro" id="IPR002483">
    <property type="entry name" value="PWI_dom"/>
</dbReference>
<dbReference type="SMART" id="SM00360">
    <property type="entry name" value="RRM"/>
    <property type="match status" value="1"/>
</dbReference>
<name>A0A218WX20_PUNGR</name>
<comment type="caution">
    <text evidence="4">The sequence shown here is derived from an EMBL/GenBank/DDBJ whole genome shotgun (WGS) entry which is preliminary data.</text>
</comment>
<keyword evidence="1" id="KW-0694">RNA-binding</keyword>
<dbReference type="GO" id="GO:0008143">
    <property type="term" value="F:poly(A) binding"/>
    <property type="evidence" value="ECO:0007669"/>
    <property type="project" value="InterPro"/>
</dbReference>
<dbReference type="SUPFAM" id="SSF54928">
    <property type="entry name" value="RNA-binding domain, RBD"/>
    <property type="match status" value="1"/>
</dbReference>
<gene>
    <name evidence="4" type="ORF">CDL15_Pgr028840</name>
</gene>
<feature type="region of interest" description="Disordered" evidence="2">
    <location>
        <begin position="413"/>
        <end position="444"/>
    </location>
</feature>
<feature type="region of interest" description="Disordered" evidence="2">
    <location>
        <begin position="162"/>
        <end position="204"/>
    </location>
</feature>
<feature type="compositionally biased region" description="Basic residues" evidence="2">
    <location>
        <begin position="171"/>
        <end position="191"/>
    </location>
</feature>
<dbReference type="EMBL" id="MTKT01002590">
    <property type="protein sequence ID" value="OWM77203.1"/>
    <property type="molecule type" value="Genomic_DNA"/>
</dbReference>
<feature type="compositionally biased region" description="Polar residues" evidence="2">
    <location>
        <begin position="417"/>
        <end position="433"/>
    </location>
</feature>
<dbReference type="AlphaFoldDB" id="A0A218WX20"/>
<feature type="region of interest" description="Disordered" evidence="2">
    <location>
        <begin position="638"/>
        <end position="663"/>
    </location>
</feature>
<reference evidence="5" key="1">
    <citation type="journal article" date="2017" name="Plant J.">
        <title>The pomegranate (Punica granatum L.) genome and the genomics of punicalagin biosynthesis.</title>
        <authorList>
            <person name="Qin G."/>
            <person name="Xu C."/>
            <person name="Ming R."/>
            <person name="Tang H."/>
            <person name="Guyot R."/>
            <person name="Kramer E.M."/>
            <person name="Hu Y."/>
            <person name="Yi X."/>
            <person name="Qi Y."/>
            <person name="Xu X."/>
            <person name="Gao Z."/>
            <person name="Pan H."/>
            <person name="Jian J."/>
            <person name="Tian Y."/>
            <person name="Yue Z."/>
            <person name="Xu Y."/>
        </authorList>
    </citation>
    <scope>NUCLEOTIDE SEQUENCE [LARGE SCALE GENOMIC DNA]</scope>
    <source>
        <strain evidence="5">cv. Dabenzi</strain>
    </source>
</reference>
<dbReference type="Pfam" id="PF01480">
    <property type="entry name" value="PWI"/>
    <property type="match status" value="1"/>
</dbReference>
<evidence type="ECO:0000256" key="1">
    <source>
        <dbReference type="PROSITE-ProRule" id="PRU00176"/>
    </source>
</evidence>
<feature type="compositionally biased region" description="Basic and acidic residues" evidence="2">
    <location>
        <begin position="100"/>
        <end position="118"/>
    </location>
</feature>
<dbReference type="Pfam" id="PF00076">
    <property type="entry name" value="RRM_1"/>
    <property type="match status" value="1"/>
</dbReference>
<dbReference type="GO" id="GO:0043488">
    <property type="term" value="P:regulation of mRNA stability"/>
    <property type="evidence" value="ECO:0007669"/>
    <property type="project" value="InterPro"/>
</dbReference>
<proteinExistence type="predicted"/>
<dbReference type="Gene3D" id="1.20.1390.10">
    <property type="entry name" value="PWI domain"/>
    <property type="match status" value="1"/>
</dbReference>
<evidence type="ECO:0000259" key="3">
    <source>
        <dbReference type="PROSITE" id="PS50102"/>
    </source>
</evidence>
<dbReference type="Proteomes" id="UP000197138">
    <property type="component" value="Unassembled WGS sequence"/>
</dbReference>
<dbReference type="PANTHER" id="PTHR14738:SF32">
    <property type="entry name" value="RNA BINDING (RRM_RBD_RNP MOTIFS) FAMILY PROTEIN"/>
    <property type="match status" value="1"/>
</dbReference>
<feature type="region of interest" description="Disordered" evidence="2">
    <location>
        <begin position="96"/>
        <end position="133"/>
    </location>
</feature>
<feature type="compositionally biased region" description="Low complexity" evidence="2">
    <location>
        <begin position="649"/>
        <end position="663"/>
    </location>
</feature>
<dbReference type="InterPro" id="IPR012677">
    <property type="entry name" value="Nucleotide-bd_a/b_plait_sf"/>
</dbReference>
<dbReference type="PANTHER" id="PTHR14738">
    <property type="entry name" value="ZINC FINGER CCCH DOMAIN-CONTAINING PROTEIN 14"/>
    <property type="match status" value="1"/>
</dbReference>
<evidence type="ECO:0000256" key="2">
    <source>
        <dbReference type="SAM" id="MobiDB-lite"/>
    </source>
</evidence>
<accession>A0A218WX20</accession>
<feature type="compositionally biased region" description="Basic and acidic residues" evidence="2">
    <location>
        <begin position="192"/>
        <end position="204"/>
    </location>
</feature>
<dbReference type="PROSITE" id="PS50102">
    <property type="entry name" value="RRM"/>
    <property type="match status" value="1"/>
</dbReference>
<evidence type="ECO:0000313" key="4">
    <source>
        <dbReference type="EMBL" id="OWM77203.1"/>
    </source>
</evidence>